<keyword evidence="1" id="KW-1133">Transmembrane helix</keyword>
<dbReference type="EMBL" id="GHJT01001504">
    <property type="protein sequence ID" value="MOY35475.1"/>
    <property type="molecule type" value="Transcribed_RNA"/>
</dbReference>
<evidence type="ECO:0000256" key="1">
    <source>
        <dbReference type="SAM" id="Phobius"/>
    </source>
</evidence>
<accession>A0A4D5REE5</accession>
<organism evidence="2">
    <name type="scientific">Ixodes scapularis</name>
    <name type="common">Black-legged tick</name>
    <name type="synonym">Deer tick</name>
    <dbReference type="NCBI Taxonomy" id="6945"/>
    <lineage>
        <taxon>Eukaryota</taxon>
        <taxon>Metazoa</taxon>
        <taxon>Ecdysozoa</taxon>
        <taxon>Arthropoda</taxon>
        <taxon>Chelicerata</taxon>
        <taxon>Arachnida</taxon>
        <taxon>Acari</taxon>
        <taxon>Parasitiformes</taxon>
        <taxon>Ixodida</taxon>
        <taxon>Ixodoidea</taxon>
        <taxon>Ixodidae</taxon>
        <taxon>Ixodinae</taxon>
        <taxon>Ixodes</taxon>
    </lineage>
</organism>
<feature type="transmembrane region" description="Helical" evidence="1">
    <location>
        <begin position="82"/>
        <end position="107"/>
    </location>
</feature>
<name>A0A4D5REE5_IXOSC</name>
<protein>
    <submittedName>
        <fullName evidence="2">Uncharacterized protein</fullName>
    </submittedName>
</protein>
<sequence>MLFFFLYLLVLFFYANVCVFGVLNFYMVFNFLPCLNLHHSATESSDYSLKVPSSTPLETVGQARNRSLTLGRRRRASSTCELVPYLFKPATHFFVFVNLCLLFQFSFSVCEHRLVQPTLTPAHPIPSSRSCVL</sequence>
<keyword evidence="1" id="KW-0472">Membrane</keyword>
<proteinExistence type="predicted"/>
<reference evidence="2" key="1">
    <citation type="submission" date="2019-04" db="EMBL/GenBank/DDBJ databases">
        <title>An insight into the mialome of Ixodes scapularis.</title>
        <authorList>
            <person name="Ribeiro J.M."/>
            <person name="Mather T.N."/>
            <person name="Karim S."/>
        </authorList>
    </citation>
    <scope>NUCLEOTIDE SEQUENCE</scope>
</reference>
<dbReference type="AlphaFoldDB" id="A0A4D5REE5"/>
<evidence type="ECO:0000313" key="2">
    <source>
        <dbReference type="EMBL" id="MOY35475.1"/>
    </source>
</evidence>
<feature type="transmembrane region" description="Helical" evidence="1">
    <location>
        <begin position="6"/>
        <end position="29"/>
    </location>
</feature>
<keyword evidence="1" id="KW-0812">Transmembrane</keyword>